<dbReference type="Gene3D" id="1.10.10.10">
    <property type="entry name" value="Winged helix-like DNA-binding domain superfamily/Winged helix DNA-binding domain"/>
    <property type="match status" value="1"/>
</dbReference>
<dbReference type="PRINTS" id="PR00039">
    <property type="entry name" value="HTHLYSR"/>
</dbReference>
<comment type="similarity">
    <text evidence="1">Belongs to the LysR transcriptional regulatory family.</text>
</comment>
<keyword evidence="7" id="KW-1185">Reference proteome</keyword>
<feature type="domain" description="HTH lysR-type" evidence="5">
    <location>
        <begin position="9"/>
        <end position="66"/>
    </location>
</feature>
<dbReference type="Pfam" id="PF00126">
    <property type="entry name" value="HTH_1"/>
    <property type="match status" value="1"/>
</dbReference>
<keyword evidence="4" id="KW-0804">Transcription</keyword>
<protein>
    <recommendedName>
        <fullName evidence="5">HTH lysR-type domain-containing protein</fullName>
    </recommendedName>
</protein>
<evidence type="ECO:0000256" key="1">
    <source>
        <dbReference type="ARBA" id="ARBA00009437"/>
    </source>
</evidence>
<dbReference type="InterPro" id="IPR000847">
    <property type="entry name" value="LysR_HTH_N"/>
</dbReference>
<comment type="caution">
    <text evidence="6">The sequence shown here is derived from an EMBL/GenBank/DDBJ whole genome shotgun (WGS) entry which is preliminary data.</text>
</comment>
<proteinExistence type="inferred from homology"/>
<dbReference type="GO" id="GO:0000976">
    <property type="term" value="F:transcription cis-regulatory region binding"/>
    <property type="evidence" value="ECO:0007669"/>
    <property type="project" value="TreeGrafter"/>
</dbReference>
<dbReference type="Proteomes" id="UP000636264">
    <property type="component" value="Unassembled WGS sequence"/>
</dbReference>
<evidence type="ECO:0000259" key="5">
    <source>
        <dbReference type="PROSITE" id="PS50931"/>
    </source>
</evidence>
<dbReference type="SUPFAM" id="SSF46785">
    <property type="entry name" value="Winged helix' DNA-binding domain"/>
    <property type="match status" value="1"/>
</dbReference>
<evidence type="ECO:0000256" key="2">
    <source>
        <dbReference type="ARBA" id="ARBA00023015"/>
    </source>
</evidence>
<dbReference type="Pfam" id="PF03466">
    <property type="entry name" value="LysR_substrate"/>
    <property type="match status" value="1"/>
</dbReference>
<evidence type="ECO:0000313" key="6">
    <source>
        <dbReference type="EMBL" id="GGA64794.1"/>
    </source>
</evidence>
<dbReference type="AlphaFoldDB" id="A0A916RQH3"/>
<sequence>MSSQKQEGLSFATLRAAEAVIETKSLTGAALKLGISQPAISMHLGRLERTIGTSLIKKVGNKIIVKEEISRLIRQMLDLERRLKTVGYEKNISKLKVGICTYCAPLLLERAGALGKLKETLTWRIADSRRLEEMYEQGELDATFRALYPSEMAPDLSTEFQMRWIGEKHLLDFTKHDGHGIEVVLPPPHSPLGAVAREWLRRHEIVYDVVGEVDDIMTAIRLVSSGIALSPLPAYVQDNASMELNGCTQVMPGQVEARYGMFFDERRFNLRAALDIFELLQGEINRLPPHVEVNSGRALAHQ</sequence>
<reference evidence="6" key="1">
    <citation type="journal article" date="2014" name="Int. J. Syst. Evol. Microbiol.">
        <title>Complete genome sequence of Corynebacterium casei LMG S-19264T (=DSM 44701T), isolated from a smear-ripened cheese.</title>
        <authorList>
            <consortium name="US DOE Joint Genome Institute (JGI-PGF)"/>
            <person name="Walter F."/>
            <person name="Albersmeier A."/>
            <person name="Kalinowski J."/>
            <person name="Ruckert C."/>
        </authorList>
    </citation>
    <scope>NUCLEOTIDE SEQUENCE</scope>
    <source>
        <strain evidence="6">CGMCC 1.15320</strain>
    </source>
</reference>
<dbReference type="InterPro" id="IPR005119">
    <property type="entry name" value="LysR_subst-bd"/>
</dbReference>
<keyword evidence="2" id="KW-0805">Transcription regulation</keyword>
<dbReference type="SUPFAM" id="SSF53850">
    <property type="entry name" value="Periplasmic binding protein-like II"/>
    <property type="match status" value="1"/>
</dbReference>
<accession>A0A916RQH3</accession>
<dbReference type="EMBL" id="BMIF01000004">
    <property type="protein sequence ID" value="GGA64794.1"/>
    <property type="molecule type" value="Genomic_DNA"/>
</dbReference>
<organism evidence="6 7">
    <name type="scientific">Nitratireductor aestuarii</name>
    <dbReference type="NCBI Taxonomy" id="1735103"/>
    <lineage>
        <taxon>Bacteria</taxon>
        <taxon>Pseudomonadati</taxon>
        <taxon>Pseudomonadota</taxon>
        <taxon>Alphaproteobacteria</taxon>
        <taxon>Hyphomicrobiales</taxon>
        <taxon>Phyllobacteriaceae</taxon>
        <taxon>Nitratireductor</taxon>
    </lineage>
</organism>
<evidence type="ECO:0000313" key="7">
    <source>
        <dbReference type="Proteomes" id="UP000636264"/>
    </source>
</evidence>
<dbReference type="GO" id="GO:0003700">
    <property type="term" value="F:DNA-binding transcription factor activity"/>
    <property type="evidence" value="ECO:0007669"/>
    <property type="project" value="InterPro"/>
</dbReference>
<dbReference type="PANTHER" id="PTHR30126:SF40">
    <property type="entry name" value="HTH-TYPE TRANSCRIPTIONAL REGULATOR GLTR"/>
    <property type="match status" value="1"/>
</dbReference>
<dbReference type="InterPro" id="IPR036388">
    <property type="entry name" value="WH-like_DNA-bd_sf"/>
</dbReference>
<evidence type="ECO:0000256" key="4">
    <source>
        <dbReference type="ARBA" id="ARBA00023163"/>
    </source>
</evidence>
<dbReference type="CDD" id="cd05466">
    <property type="entry name" value="PBP2_LTTR_substrate"/>
    <property type="match status" value="1"/>
</dbReference>
<dbReference type="RefSeq" id="WP_188720730.1">
    <property type="nucleotide sequence ID" value="NZ_BMIF01000004.1"/>
</dbReference>
<name>A0A916RQH3_9HYPH</name>
<dbReference type="PANTHER" id="PTHR30126">
    <property type="entry name" value="HTH-TYPE TRANSCRIPTIONAL REGULATOR"/>
    <property type="match status" value="1"/>
</dbReference>
<dbReference type="PROSITE" id="PS50931">
    <property type="entry name" value="HTH_LYSR"/>
    <property type="match status" value="1"/>
</dbReference>
<evidence type="ECO:0000256" key="3">
    <source>
        <dbReference type="ARBA" id="ARBA00023125"/>
    </source>
</evidence>
<reference evidence="6" key="2">
    <citation type="submission" date="2020-09" db="EMBL/GenBank/DDBJ databases">
        <authorList>
            <person name="Sun Q."/>
            <person name="Zhou Y."/>
        </authorList>
    </citation>
    <scope>NUCLEOTIDE SEQUENCE</scope>
    <source>
        <strain evidence="6">CGMCC 1.15320</strain>
    </source>
</reference>
<gene>
    <name evidence="6" type="ORF">GCM10011385_18240</name>
</gene>
<dbReference type="Gene3D" id="3.40.190.10">
    <property type="entry name" value="Periplasmic binding protein-like II"/>
    <property type="match status" value="2"/>
</dbReference>
<keyword evidence="3" id="KW-0238">DNA-binding</keyword>
<dbReference type="InterPro" id="IPR036390">
    <property type="entry name" value="WH_DNA-bd_sf"/>
</dbReference>